<dbReference type="Gene3D" id="3.30.565.10">
    <property type="entry name" value="Histidine kinase-like ATPase, C-terminal domain"/>
    <property type="match status" value="1"/>
</dbReference>
<dbReference type="KEGG" id="dpr:Despr_1035"/>
<keyword evidence="4" id="KW-0808">Transferase</keyword>
<dbReference type="EMBL" id="CP002364">
    <property type="protein sequence ID" value="ADW17207.1"/>
    <property type="molecule type" value="Genomic_DNA"/>
</dbReference>
<keyword evidence="10" id="KW-1133">Transmembrane helix</keyword>
<evidence type="ECO:0000259" key="11">
    <source>
        <dbReference type="PROSITE" id="PS50109"/>
    </source>
</evidence>
<dbReference type="SMART" id="SM00388">
    <property type="entry name" value="HisKA"/>
    <property type="match status" value="1"/>
</dbReference>
<dbReference type="CDD" id="cd00082">
    <property type="entry name" value="HisKA"/>
    <property type="match status" value="1"/>
</dbReference>
<protein>
    <recommendedName>
        <fullName evidence="2">histidine kinase</fullName>
        <ecNumber evidence="2">2.7.13.3</ecNumber>
    </recommendedName>
</protein>
<keyword evidence="13" id="KW-1185">Reference proteome</keyword>
<dbReference type="PANTHER" id="PTHR43065">
    <property type="entry name" value="SENSOR HISTIDINE KINASE"/>
    <property type="match status" value="1"/>
</dbReference>
<dbReference type="SUPFAM" id="SSF47384">
    <property type="entry name" value="Homodimeric domain of signal transducing histidine kinase"/>
    <property type="match status" value="1"/>
</dbReference>
<proteinExistence type="predicted"/>
<accession>A0A7U3YKS6</accession>
<keyword evidence="7" id="KW-0067">ATP-binding</keyword>
<dbReference type="Gene3D" id="1.10.287.130">
    <property type="match status" value="1"/>
</dbReference>
<dbReference type="PANTHER" id="PTHR43065:SF10">
    <property type="entry name" value="PEROXIDE STRESS-ACTIVATED HISTIDINE KINASE MAK3"/>
    <property type="match status" value="1"/>
</dbReference>
<feature type="transmembrane region" description="Helical" evidence="10">
    <location>
        <begin position="259"/>
        <end position="278"/>
    </location>
</feature>
<evidence type="ECO:0000256" key="6">
    <source>
        <dbReference type="ARBA" id="ARBA00022777"/>
    </source>
</evidence>
<evidence type="ECO:0000256" key="2">
    <source>
        <dbReference type="ARBA" id="ARBA00012438"/>
    </source>
</evidence>
<evidence type="ECO:0000313" key="12">
    <source>
        <dbReference type="EMBL" id="ADW17207.1"/>
    </source>
</evidence>
<dbReference type="Pfam" id="PF02518">
    <property type="entry name" value="HATPase_c"/>
    <property type="match status" value="1"/>
</dbReference>
<dbReference type="SUPFAM" id="SSF55874">
    <property type="entry name" value="ATPase domain of HSP90 chaperone/DNA topoisomerase II/histidine kinase"/>
    <property type="match status" value="1"/>
</dbReference>
<dbReference type="InterPro" id="IPR004358">
    <property type="entry name" value="Sig_transdc_His_kin-like_C"/>
</dbReference>
<keyword evidence="10" id="KW-0472">Membrane</keyword>
<sequence length="542" mass="59777">MAKPVNRSGDRLPLPSWAMNLIGFGLLITLVLGAFFWQMVAIDRDLHRNTLGRSQMMAAIIEEHLANAAQAQATIDAVTTSFLRDKARFVEYLNTIDPLQPEELTALARETGLLGIALVRKDKTVVGGPAEWLSGPQRCDLSVDQLHYDPSRQTALLLYPAAEPEIDCIRVGLDAHAMIELRDKTALPMLLANLSRLPGIHFVRLEHTAPPVNADPIRLLTSEGRQTAEARLATPMGTLAVGLDAANHVNRLRQLRHQFLLFSVLLLLLGLFFSWLLYRHQQADLARSRAFERELAKEHEAAALGRATATIAHEVRNPLNAISMGLQRLQLESDHLDGEHRQLIAAMNEAVRRASGIISELQRFTRTLVPHPQPVDPLALLRRIVPLYRQRCTDQGIDLILPDAAGDMVDADPDLLAELLENLLNNSVEAQPKGGFVRIGLYPAPHTLTLALTNGGCRLSTEDIARLGEPYFTTKIRGTGLGLALCRRIAEAHGGGLRIVADPEQEQLTVSVTLPRTGSRSAHRVMEAGKKEEDADAYSDRR</sequence>
<dbReference type="InterPro" id="IPR036890">
    <property type="entry name" value="HATPase_C_sf"/>
</dbReference>
<dbReference type="InterPro" id="IPR036097">
    <property type="entry name" value="HisK_dim/P_sf"/>
</dbReference>
<keyword evidence="6 12" id="KW-0418">Kinase</keyword>
<feature type="compositionally biased region" description="Basic and acidic residues" evidence="9">
    <location>
        <begin position="524"/>
        <end position="542"/>
    </location>
</feature>
<evidence type="ECO:0000256" key="7">
    <source>
        <dbReference type="ARBA" id="ARBA00022840"/>
    </source>
</evidence>
<evidence type="ECO:0000256" key="8">
    <source>
        <dbReference type="ARBA" id="ARBA00023012"/>
    </source>
</evidence>
<dbReference type="AlphaFoldDB" id="A0A7U3YKS6"/>
<evidence type="ECO:0000313" key="13">
    <source>
        <dbReference type="Proteomes" id="UP000006365"/>
    </source>
</evidence>
<evidence type="ECO:0000256" key="4">
    <source>
        <dbReference type="ARBA" id="ARBA00022679"/>
    </source>
</evidence>
<dbReference type="PRINTS" id="PR00344">
    <property type="entry name" value="BCTRLSENSOR"/>
</dbReference>
<evidence type="ECO:0000256" key="9">
    <source>
        <dbReference type="SAM" id="MobiDB-lite"/>
    </source>
</evidence>
<evidence type="ECO:0000256" key="1">
    <source>
        <dbReference type="ARBA" id="ARBA00000085"/>
    </source>
</evidence>
<feature type="region of interest" description="Disordered" evidence="9">
    <location>
        <begin position="515"/>
        <end position="542"/>
    </location>
</feature>
<gene>
    <name evidence="12" type="ordered locus">Despr_1035</name>
</gene>
<keyword evidence="5" id="KW-0547">Nucleotide-binding</keyword>
<dbReference type="PROSITE" id="PS50109">
    <property type="entry name" value="HIS_KIN"/>
    <property type="match status" value="1"/>
</dbReference>
<feature type="domain" description="Histidine kinase" evidence="11">
    <location>
        <begin position="310"/>
        <end position="518"/>
    </location>
</feature>
<feature type="transmembrane region" description="Helical" evidence="10">
    <location>
        <begin position="17"/>
        <end position="37"/>
    </location>
</feature>
<evidence type="ECO:0000256" key="5">
    <source>
        <dbReference type="ARBA" id="ARBA00022741"/>
    </source>
</evidence>
<dbReference type="InterPro" id="IPR003594">
    <property type="entry name" value="HATPase_dom"/>
</dbReference>
<keyword evidence="3" id="KW-0597">Phosphoprotein</keyword>
<organism evidence="12 13">
    <name type="scientific">Desulfobulbus propionicus (strain ATCC 33891 / DSM 2032 / VKM B-1956 / 1pr3)</name>
    <dbReference type="NCBI Taxonomy" id="577650"/>
    <lineage>
        <taxon>Bacteria</taxon>
        <taxon>Pseudomonadati</taxon>
        <taxon>Thermodesulfobacteriota</taxon>
        <taxon>Desulfobulbia</taxon>
        <taxon>Desulfobulbales</taxon>
        <taxon>Desulfobulbaceae</taxon>
        <taxon>Desulfobulbus</taxon>
    </lineage>
</organism>
<dbReference type="InterPro" id="IPR003661">
    <property type="entry name" value="HisK_dim/P_dom"/>
</dbReference>
<dbReference type="GO" id="GO:0005524">
    <property type="term" value="F:ATP binding"/>
    <property type="evidence" value="ECO:0007669"/>
    <property type="project" value="UniProtKB-KW"/>
</dbReference>
<dbReference type="SMART" id="SM00387">
    <property type="entry name" value="HATPase_c"/>
    <property type="match status" value="1"/>
</dbReference>
<name>A0A7U3YKS6_DESPD</name>
<comment type="catalytic activity">
    <reaction evidence="1">
        <text>ATP + protein L-histidine = ADP + protein N-phospho-L-histidine.</text>
        <dbReference type="EC" id="2.7.13.3"/>
    </reaction>
</comment>
<dbReference type="GO" id="GO:0000155">
    <property type="term" value="F:phosphorelay sensor kinase activity"/>
    <property type="evidence" value="ECO:0007669"/>
    <property type="project" value="InterPro"/>
</dbReference>
<dbReference type="Pfam" id="PF00512">
    <property type="entry name" value="HisKA"/>
    <property type="match status" value="1"/>
</dbReference>
<keyword evidence="8" id="KW-0902">Two-component regulatory system</keyword>
<reference evidence="12 13" key="1">
    <citation type="journal article" date="2011" name="Stand. Genomic Sci.">
        <title>Complete genome sequence of Desulfobulbus propionicus type strain (1pr3).</title>
        <authorList>
            <person name="Pagani I."/>
            <person name="Lapidus A."/>
            <person name="Nolan M."/>
            <person name="Lucas S."/>
            <person name="Hammon N."/>
            <person name="Deshpande S."/>
            <person name="Cheng J.F."/>
            <person name="Chertkov O."/>
            <person name="Davenport K."/>
            <person name="Tapia R."/>
            <person name="Han C."/>
            <person name="Goodwin L."/>
            <person name="Pitluck S."/>
            <person name="Liolios K."/>
            <person name="Mavromatis K."/>
            <person name="Ivanova N."/>
            <person name="Mikhailova N."/>
            <person name="Pati A."/>
            <person name="Chen A."/>
            <person name="Palaniappan K."/>
            <person name="Land M."/>
            <person name="Hauser L."/>
            <person name="Chang Y.J."/>
            <person name="Jeffries C.D."/>
            <person name="Detter J.C."/>
            <person name="Brambilla E."/>
            <person name="Kannan K.P."/>
            <person name="Djao O.D."/>
            <person name="Rohde M."/>
            <person name="Pukall R."/>
            <person name="Spring S."/>
            <person name="Goker M."/>
            <person name="Sikorski J."/>
            <person name="Woyke T."/>
            <person name="Bristow J."/>
            <person name="Eisen J.A."/>
            <person name="Markowitz V."/>
            <person name="Hugenholtz P."/>
            <person name="Kyrpides N.C."/>
            <person name="Klenk H.P."/>
        </authorList>
    </citation>
    <scope>NUCLEOTIDE SEQUENCE [LARGE SCALE GENOMIC DNA]</scope>
    <source>
        <strain evidence="13">ATCC 33891 / DSM 2032 / 1pr3</strain>
    </source>
</reference>
<dbReference type="Proteomes" id="UP000006365">
    <property type="component" value="Chromosome"/>
</dbReference>
<dbReference type="CDD" id="cd00075">
    <property type="entry name" value="HATPase"/>
    <property type="match status" value="1"/>
</dbReference>
<dbReference type="EC" id="2.7.13.3" evidence="2"/>
<evidence type="ECO:0000256" key="10">
    <source>
        <dbReference type="SAM" id="Phobius"/>
    </source>
</evidence>
<evidence type="ECO:0000256" key="3">
    <source>
        <dbReference type="ARBA" id="ARBA00022553"/>
    </source>
</evidence>
<dbReference type="InterPro" id="IPR005467">
    <property type="entry name" value="His_kinase_dom"/>
</dbReference>
<keyword evidence="10" id="KW-0812">Transmembrane</keyword>